<evidence type="ECO:0000313" key="3">
    <source>
        <dbReference type="Proteomes" id="UP000278143"/>
    </source>
</evidence>
<organism evidence="2 3">
    <name type="scientific">Syncephalis pseudoplumigaleata</name>
    <dbReference type="NCBI Taxonomy" id="1712513"/>
    <lineage>
        <taxon>Eukaryota</taxon>
        <taxon>Fungi</taxon>
        <taxon>Fungi incertae sedis</taxon>
        <taxon>Zoopagomycota</taxon>
        <taxon>Zoopagomycotina</taxon>
        <taxon>Zoopagomycetes</taxon>
        <taxon>Zoopagales</taxon>
        <taxon>Piptocephalidaceae</taxon>
        <taxon>Syncephalis</taxon>
    </lineage>
</organism>
<protein>
    <submittedName>
        <fullName evidence="2">Uncharacterized protein</fullName>
    </submittedName>
</protein>
<sequence length="186" mass="20410">MKYLAWQIPAVLAVAAALCAQSVTALSASNIQCLINKELAPRQKRLFTHSPALAKLALQHSIHMAREERMTNERFPGESDLDKAANEIDPNNKVKNIGLGTLMGYKTDEDIVRALKQSPGSFQAPPFDGSRTHFGIAFARAEDGTLYTTYVTGIEPNAPEEKDECRQFAELPIPTEKKSAKRAAAQ</sequence>
<gene>
    <name evidence="2" type="ORF">SYNPS1DRAFT_30769</name>
</gene>
<proteinExistence type="predicted"/>
<evidence type="ECO:0000313" key="2">
    <source>
        <dbReference type="EMBL" id="RKP23483.1"/>
    </source>
</evidence>
<dbReference type="Proteomes" id="UP000278143">
    <property type="component" value="Unassembled WGS sequence"/>
</dbReference>
<reference evidence="3" key="1">
    <citation type="journal article" date="2018" name="Nat. Microbiol.">
        <title>Leveraging single-cell genomics to expand the fungal tree of life.</title>
        <authorList>
            <person name="Ahrendt S.R."/>
            <person name="Quandt C.A."/>
            <person name="Ciobanu D."/>
            <person name="Clum A."/>
            <person name="Salamov A."/>
            <person name="Andreopoulos B."/>
            <person name="Cheng J.F."/>
            <person name="Woyke T."/>
            <person name="Pelin A."/>
            <person name="Henrissat B."/>
            <person name="Reynolds N.K."/>
            <person name="Benny G.L."/>
            <person name="Smith M.E."/>
            <person name="James T.Y."/>
            <person name="Grigoriev I.V."/>
        </authorList>
    </citation>
    <scope>NUCLEOTIDE SEQUENCE [LARGE SCALE GENOMIC DNA]</scope>
    <source>
        <strain evidence="3">Benny S71-1</strain>
    </source>
</reference>
<evidence type="ECO:0000256" key="1">
    <source>
        <dbReference type="SAM" id="SignalP"/>
    </source>
</evidence>
<dbReference type="EMBL" id="KZ990935">
    <property type="protein sequence ID" value="RKP23483.1"/>
    <property type="molecule type" value="Genomic_DNA"/>
</dbReference>
<feature type="signal peptide" evidence="1">
    <location>
        <begin position="1"/>
        <end position="25"/>
    </location>
</feature>
<name>A0A4P9YTZ5_9FUNG</name>
<keyword evidence="1" id="KW-0732">Signal</keyword>
<dbReference type="AlphaFoldDB" id="A0A4P9YTZ5"/>
<dbReference type="InterPro" id="IPR035940">
    <property type="entry name" value="CAP_sf"/>
</dbReference>
<accession>A0A4P9YTZ5</accession>
<dbReference type="Gene3D" id="3.40.33.10">
    <property type="entry name" value="CAP"/>
    <property type="match status" value="1"/>
</dbReference>
<keyword evidence="3" id="KW-1185">Reference proteome</keyword>
<feature type="chain" id="PRO_5020566417" evidence="1">
    <location>
        <begin position="26"/>
        <end position="186"/>
    </location>
</feature>